<dbReference type="EMBL" id="VSSQ01034924">
    <property type="protein sequence ID" value="MPM87006.1"/>
    <property type="molecule type" value="Genomic_DNA"/>
</dbReference>
<dbReference type="SUPFAM" id="SSF89796">
    <property type="entry name" value="CoA-transferase family III (CaiB/BaiF)"/>
    <property type="match status" value="1"/>
</dbReference>
<evidence type="ECO:0000313" key="1">
    <source>
        <dbReference type="EMBL" id="MPM87006.1"/>
    </source>
</evidence>
<gene>
    <name evidence="1" type="ORF">SDC9_134099</name>
</gene>
<dbReference type="AlphaFoldDB" id="A0A645DC31"/>
<protein>
    <recommendedName>
        <fullName evidence="2">Formyl-CoA transferase</fullName>
    </recommendedName>
</protein>
<proteinExistence type="predicted"/>
<accession>A0A645DC31</accession>
<reference evidence="1" key="1">
    <citation type="submission" date="2019-08" db="EMBL/GenBank/DDBJ databases">
        <authorList>
            <person name="Kucharzyk K."/>
            <person name="Murdoch R.W."/>
            <person name="Higgins S."/>
            <person name="Loffler F."/>
        </authorList>
    </citation>
    <scope>NUCLEOTIDE SEQUENCE</scope>
</reference>
<comment type="caution">
    <text evidence="1">The sequence shown here is derived from an EMBL/GenBank/DDBJ whole genome shotgun (WGS) entry which is preliminary data.</text>
</comment>
<dbReference type="Gene3D" id="3.40.50.10540">
    <property type="entry name" value="Crotonobetainyl-coa:carnitine coa-transferase, domain 1"/>
    <property type="match status" value="1"/>
</dbReference>
<dbReference type="InterPro" id="IPR044855">
    <property type="entry name" value="CoA-Trfase_III_dom3_sf"/>
</dbReference>
<organism evidence="1">
    <name type="scientific">bioreactor metagenome</name>
    <dbReference type="NCBI Taxonomy" id="1076179"/>
    <lineage>
        <taxon>unclassified sequences</taxon>
        <taxon>metagenomes</taxon>
        <taxon>ecological metagenomes</taxon>
    </lineage>
</organism>
<dbReference type="Gene3D" id="3.30.1540.10">
    <property type="entry name" value="formyl-coa transferase, domain 3"/>
    <property type="match status" value="1"/>
</dbReference>
<dbReference type="InterPro" id="IPR023606">
    <property type="entry name" value="CoA-Trfase_III_dom_1_sf"/>
</dbReference>
<sequence length="98" mass="10987">MARLEQAGVPSCKVYNNSDVFNDPHFRGNGWLIDAPVMAGIDSMETFVCRGPNAGFSKEPGTFRRADALGEHNEEVMGRYGYSKDEIDRLQTKWSQSK</sequence>
<evidence type="ECO:0008006" key="2">
    <source>
        <dbReference type="Google" id="ProtNLM"/>
    </source>
</evidence>
<name>A0A645DC31_9ZZZZ</name>